<dbReference type="EC" id="1.1.1.271" evidence="2"/>
<dbReference type="InParanoid" id="A0A6M4H884"/>
<dbReference type="InterPro" id="IPR001509">
    <property type="entry name" value="Epimerase_deHydtase"/>
</dbReference>
<dbReference type="RefSeq" id="WP_171162574.1">
    <property type="nucleotide sequence ID" value="NZ_CP053073.1"/>
</dbReference>
<protein>
    <submittedName>
        <fullName evidence="2">GDP-L-fucose synthase</fullName>
        <ecNumber evidence="2">1.1.1.271</ecNumber>
    </submittedName>
</protein>
<evidence type="ECO:0000313" key="3">
    <source>
        <dbReference type="Proteomes" id="UP000503096"/>
    </source>
</evidence>
<dbReference type="CDD" id="cd08946">
    <property type="entry name" value="SDR_e"/>
    <property type="match status" value="1"/>
</dbReference>
<reference evidence="2 3" key="1">
    <citation type="submission" date="2020-04" db="EMBL/GenBank/DDBJ databases">
        <title>Usitatibacter rugosus gen. nov., sp. nov. and Usitatibacter palustris sp. nov., novel members of Usitatibacteraceae fam. nov. within the order Nitrosomonadales isolated from soil.</title>
        <authorList>
            <person name="Huber K.J."/>
            <person name="Neumann-Schaal M."/>
            <person name="Geppert A."/>
            <person name="Luckner M."/>
            <person name="Wanner G."/>
            <person name="Overmann J."/>
        </authorList>
    </citation>
    <scope>NUCLEOTIDE SEQUENCE [LARGE SCALE GENOMIC DNA]</scope>
    <source>
        <strain evidence="2 3">Swamp67</strain>
    </source>
</reference>
<accession>A0A6M4H884</accession>
<dbReference type="Pfam" id="PF01370">
    <property type="entry name" value="Epimerase"/>
    <property type="match status" value="1"/>
</dbReference>
<keyword evidence="3" id="KW-1185">Reference proteome</keyword>
<evidence type="ECO:0000313" key="2">
    <source>
        <dbReference type="EMBL" id="QJR15365.1"/>
    </source>
</evidence>
<dbReference type="AlphaFoldDB" id="A0A6M4H884"/>
<dbReference type="GO" id="GO:0050577">
    <property type="term" value="F:GDP-L-fucose synthase activity"/>
    <property type="evidence" value="ECO:0007669"/>
    <property type="project" value="UniProtKB-EC"/>
</dbReference>
<dbReference type="EMBL" id="CP053073">
    <property type="protein sequence ID" value="QJR15365.1"/>
    <property type="molecule type" value="Genomic_DNA"/>
</dbReference>
<dbReference type="KEGG" id="upl:DSM104440_02184"/>
<dbReference type="PANTHER" id="PTHR43245:SF54">
    <property type="entry name" value="BLL0593 PROTEIN"/>
    <property type="match status" value="1"/>
</dbReference>
<sequence>MKILITGTSGHLGEALVRTLRDKSHEIIGLDVKPGPFTGHVGSIADRAFVHERMSGVEAVLHAATLHKPHVATHTRQDFIDTNITGTSNLLEEAAAAGVKAFVFTSTTSTFGRAMNPAPGAPSVWVDEELRPQPKNIYGVTKVAAEDLCELFHAREKIPCVILKTSRFFPEIDDDADTRRRFDDANVKVNEFLHRRVEIQDVVDAHEVAIERAAAVGFGRYIISATTPFQPDDLEELSRDAPAVLARYVPEYVEEFARRGWSMFPSLDRVYSNERARRELGWKPHYDFARVVALLRANESFLSPLARSIGKKGYHEQEFTDGPFPVAC</sequence>
<dbReference type="InterPro" id="IPR050177">
    <property type="entry name" value="Lipid_A_modif_metabolic_enz"/>
</dbReference>
<proteinExistence type="predicted"/>
<dbReference type="SUPFAM" id="SSF51735">
    <property type="entry name" value="NAD(P)-binding Rossmann-fold domains"/>
    <property type="match status" value="1"/>
</dbReference>
<keyword evidence="2" id="KW-0560">Oxidoreductase</keyword>
<evidence type="ECO:0000259" key="1">
    <source>
        <dbReference type="Pfam" id="PF01370"/>
    </source>
</evidence>
<feature type="domain" description="NAD-dependent epimerase/dehydratase" evidence="1">
    <location>
        <begin position="3"/>
        <end position="171"/>
    </location>
</feature>
<organism evidence="2 3">
    <name type="scientific">Usitatibacter palustris</name>
    <dbReference type="NCBI Taxonomy" id="2732487"/>
    <lineage>
        <taxon>Bacteria</taxon>
        <taxon>Pseudomonadati</taxon>
        <taxon>Pseudomonadota</taxon>
        <taxon>Betaproteobacteria</taxon>
        <taxon>Nitrosomonadales</taxon>
        <taxon>Usitatibacteraceae</taxon>
        <taxon>Usitatibacter</taxon>
    </lineage>
</organism>
<dbReference type="Gene3D" id="3.40.50.720">
    <property type="entry name" value="NAD(P)-binding Rossmann-like Domain"/>
    <property type="match status" value="1"/>
</dbReference>
<dbReference type="PANTHER" id="PTHR43245">
    <property type="entry name" value="BIFUNCTIONAL POLYMYXIN RESISTANCE PROTEIN ARNA"/>
    <property type="match status" value="1"/>
</dbReference>
<name>A0A6M4H884_9PROT</name>
<dbReference type="Proteomes" id="UP000503096">
    <property type="component" value="Chromosome"/>
</dbReference>
<dbReference type="InterPro" id="IPR036291">
    <property type="entry name" value="NAD(P)-bd_dom_sf"/>
</dbReference>
<gene>
    <name evidence="2" type="primary">fcl_1</name>
    <name evidence="2" type="ORF">DSM104440_02184</name>
</gene>